<evidence type="ECO:0000313" key="3">
    <source>
        <dbReference type="EMBL" id="CAA0094525.1"/>
    </source>
</evidence>
<keyword evidence="5" id="KW-1185">Reference proteome</keyword>
<dbReference type="Pfam" id="PF11741">
    <property type="entry name" value="AMIN"/>
    <property type="match status" value="1"/>
</dbReference>
<dbReference type="GO" id="GO:0008745">
    <property type="term" value="F:N-acetylmuramoyl-L-alanine amidase activity"/>
    <property type="evidence" value="ECO:0007669"/>
    <property type="project" value="UniProtKB-EC"/>
</dbReference>
<dbReference type="OrthoDB" id="9806267at2"/>
<protein>
    <submittedName>
        <fullName evidence="4">N-acetylmuramoyl-L-alanine amidase AmiC</fullName>
        <ecNumber evidence="4">3.5.1.28</ecNumber>
    </submittedName>
</protein>
<dbReference type="Proteomes" id="UP000441399">
    <property type="component" value="Unassembled WGS sequence"/>
</dbReference>
<dbReference type="EMBL" id="CACSIO010000003">
    <property type="protein sequence ID" value="CAA0094525.1"/>
    <property type="molecule type" value="Genomic_DNA"/>
</dbReference>
<dbReference type="EMBL" id="CACSIO010000012">
    <property type="protein sequence ID" value="CAA0109846.1"/>
    <property type="molecule type" value="Genomic_DNA"/>
</dbReference>
<proteinExistence type="predicted"/>
<gene>
    <name evidence="4" type="primary">amiC_1</name>
    <name evidence="3" type="synonym">amiC_4</name>
    <name evidence="4" type="ORF">OPDIPICF_01509</name>
    <name evidence="3" type="ORF">OPDIPICF_03978</name>
</gene>
<sequence length="132" mass="14753">MKNLLMCALVLLALPAVAKTKVTDIQLMQTATYTRLVLNLDSPADHKLLTLNNPDRVVIDVTNAELDVDLSKIDKNGSPVRSIRSGIRDTNNLRIVFDLTSLARAHSFFLKKIEKGKMGYHLIVLVYPSHSR</sequence>
<dbReference type="InterPro" id="IPR021731">
    <property type="entry name" value="AMIN_dom"/>
</dbReference>
<keyword evidence="1" id="KW-0732">Signal</keyword>
<name>A0A5S9PZB0_9GAMM</name>
<keyword evidence="4" id="KW-0378">Hydrolase</keyword>
<feature type="chain" id="PRO_5033499146" evidence="1">
    <location>
        <begin position="19"/>
        <end position="132"/>
    </location>
</feature>
<dbReference type="Gene3D" id="2.60.40.3500">
    <property type="match status" value="1"/>
</dbReference>
<dbReference type="AlphaFoldDB" id="A0A5S9PZB0"/>
<evidence type="ECO:0000259" key="2">
    <source>
        <dbReference type="Pfam" id="PF11741"/>
    </source>
</evidence>
<feature type="domain" description="AMIN" evidence="2">
    <location>
        <begin position="24"/>
        <end position="108"/>
    </location>
</feature>
<dbReference type="EC" id="3.5.1.28" evidence="4"/>
<reference evidence="4 5" key="1">
    <citation type="submission" date="2019-11" db="EMBL/GenBank/DDBJ databases">
        <authorList>
            <person name="Holert J."/>
        </authorList>
    </citation>
    <scope>NUCLEOTIDE SEQUENCE [LARGE SCALE GENOMIC DNA]</scope>
    <source>
        <strain evidence="4">SB11_3</strain>
    </source>
</reference>
<feature type="signal peptide" evidence="1">
    <location>
        <begin position="1"/>
        <end position="18"/>
    </location>
</feature>
<accession>A0A5S9PZB0</accession>
<organism evidence="4 5">
    <name type="scientific">BD1-7 clade bacterium</name>
    <dbReference type="NCBI Taxonomy" id="2029982"/>
    <lineage>
        <taxon>Bacteria</taxon>
        <taxon>Pseudomonadati</taxon>
        <taxon>Pseudomonadota</taxon>
        <taxon>Gammaproteobacteria</taxon>
        <taxon>Cellvibrionales</taxon>
        <taxon>Spongiibacteraceae</taxon>
        <taxon>BD1-7 clade</taxon>
    </lineage>
</organism>
<evidence type="ECO:0000256" key="1">
    <source>
        <dbReference type="SAM" id="SignalP"/>
    </source>
</evidence>
<evidence type="ECO:0000313" key="4">
    <source>
        <dbReference type="EMBL" id="CAA0109846.1"/>
    </source>
</evidence>
<evidence type="ECO:0000313" key="5">
    <source>
        <dbReference type="Proteomes" id="UP000441399"/>
    </source>
</evidence>